<protein>
    <submittedName>
        <fullName evidence="1">Uncharacterized protein</fullName>
    </submittedName>
</protein>
<gene>
    <name evidence="1" type="ORF">HNR55_001571</name>
</gene>
<proteinExistence type="predicted"/>
<name>A0A841QF15_9PROT</name>
<dbReference type="EMBL" id="JACHIE010000005">
    <property type="protein sequence ID" value="MBB6456988.1"/>
    <property type="molecule type" value="Genomic_DNA"/>
</dbReference>
<evidence type="ECO:0000313" key="2">
    <source>
        <dbReference type="Proteomes" id="UP000578000"/>
    </source>
</evidence>
<dbReference type="RefSeq" id="WP_260400872.1">
    <property type="nucleotide sequence ID" value="NZ_BAABDB010000040.1"/>
</dbReference>
<keyword evidence="2" id="KW-1185">Reference proteome</keyword>
<organism evidence="1 2">
    <name type="scientific">Acetobacter lovaniensis</name>
    <dbReference type="NCBI Taxonomy" id="104100"/>
    <lineage>
        <taxon>Bacteria</taxon>
        <taxon>Pseudomonadati</taxon>
        <taxon>Pseudomonadota</taxon>
        <taxon>Alphaproteobacteria</taxon>
        <taxon>Acetobacterales</taxon>
        <taxon>Acetobacteraceae</taxon>
        <taxon>Acetobacter</taxon>
    </lineage>
</organism>
<evidence type="ECO:0000313" key="1">
    <source>
        <dbReference type="EMBL" id="MBB6456988.1"/>
    </source>
</evidence>
<sequence>MAYFSGMSLTEAEGLSGQMLVHWVGQANRIAERQRKEAKNGRNR</sequence>
<comment type="caution">
    <text evidence="1">The sequence shown here is derived from an EMBL/GenBank/DDBJ whole genome shotgun (WGS) entry which is preliminary data.</text>
</comment>
<reference evidence="1 2" key="1">
    <citation type="submission" date="2020-08" db="EMBL/GenBank/DDBJ databases">
        <title>Genomic Encyclopedia of Type Strains, Phase IV (KMG-IV): sequencing the most valuable type-strain genomes for metagenomic binning, comparative biology and taxonomic classification.</title>
        <authorList>
            <person name="Goeker M."/>
        </authorList>
    </citation>
    <scope>NUCLEOTIDE SEQUENCE [LARGE SCALE GENOMIC DNA]</scope>
    <source>
        <strain evidence="1 2">DSM 4491</strain>
    </source>
</reference>
<dbReference type="Proteomes" id="UP000578000">
    <property type="component" value="Unassembled WGS sequence"/>
</dbReference>
<accession>A0A841QF15</accession>
<dbReference type="AlphaFoldDB" id="A0A841QF15"/>